<name>A0AA35Y5K0_9PROT</name>
<evidence type="ECO:0000256" key="1">
    <source>
        <dbReference type="SAM" id="MobiDB-lite"/>
    </source>
</evidence>
<organism evidence="2 3">
    <name type="scientific">Brytella acorum</name>
    <dbReference type="NCBI Taxonomy" id="2959299"/>
    <lineage>
        <taxon>Bacteria</taxon>
        <taxon>Pseudomonadati</taxon>
        <taxon>Pseudomonadota</taxon>
        <taxon>Alphaproteobacteria</taxon>
        <taxon>Acetobacterales</taxon>
        <taxon>Acetobacteraceae</taxon>
        <taxon>Brytella</taxon>
    </lineage>
</organism>
<reference evidence="2" key="1">
    <citation type="submission" date="2023-03" db="EMBL/GenBank/DDBJ databases">
        <authorList>
            <person name="Cleenwerck I."/>
        </authorList>
    </citation>
    <scope>NUCLEOTIDE SEQUENCE</scope>
    <source>
        <strain evidence="2">LMG 32879</strain>
    </source>
</reference>
<comment type="caution">
    <text evidence="2">The sequence shown here is derived from an EMBL/GenBank/DDBJ whole genome shotgun (WGS) entry which is preliminary data.</text>
</comment>
<sequence length="139" mass="14951">MRDIPAINDEILALIVSAIDNDMDMGMRGIEMVHCHPVQTCAEIGFHPRHQVAGEVRQILHPVGIFRRDDEAELMPVLRSTFEEGFRIGTVGLRAIQDTTLAVAGGAVTLDVTQVGSGSSSLPGLTHHTRLHGHTPGTG</sequence>
<evidence type="ECO:0000313" key="3">
    <source>
        <dbReference type="Proteomes" id="UP001176960"/>
    </source>
</evidence>
<evidence type="ECO:0000313" key="2">
    <source>
        <dbReference type="EMBL" id="CAI9122139.1"/>
    </source>
</evidence>
<protein>
    <submittedName>
        <fullName evidence="2">Uncharacterized protein</fullName>
    </submittedName>
</protein>
<keyword evidence="3" id="KW-1185">Reference proteome</keyword>
<dbReference type="AlphaFoldDB" id="A0AA35Y5K0"/>
<dbReference type="EMBL" id="CATKSH010000034">
    <property type="protein sequence ID" value="CAI9122139.1"/>
    <property type="molecule type" value="Genomic_DNA"/>
</dbReference>
<gene>
    <name evidence="2" type="ORF">LMG32879_002996</name>
</gene>
<accession>A0AA35Y5K0</accession>
<feature type="region of interest" description="Disordered" evidence="1">
    <location>
        <begin position="117"/>
        <end position="139"/>
    </location>
</feature>
<proteinExistence type="predicted"/>
<dbReference type="Proteomes" id="UP001176960">
    <property type="component" value="Unassembled WGS sequence"/>
</dbReference>